<name>A0A499QU68_PYXAD</name>
<proteinExistence type="predicted"/>
<sequence length="39" mass="4370">MTFRKSIPGLIDHPVSLIKVYLPQPWRALLNQAHCGDGP</sequence>
<dbReference type="AlphaFoldDB" id="A0A499QU68"/>
<reference evidence="1" key="1">
    <citation type="submission" date="2018-04" db="EMBL/GenBank/DDBJ databases">
        <title>BAC sequences from Pyxicephalus adspersus.</title>
        <authorList>
            <person name="Malone J.H."/>
        </authorList>
    </citation>
    <scope>NUCLEOTIDE SEQUENCE</scope>
</reference>
<accession>A0A499QU68</accession>
<organism evidence="1">
    <name type="scientific">Pyxicephalus adspersus</name>
    <name type="common">African bullfrog</name>
    <dbReference type="NCBI Taxonomy" id="30357"/>
    <lineage>
        <taxon>Eukaryota</taxon>
        <taxon>Metazoa</taxon>
        <taxon>Chordata</taxon>
        <taxon>Craniata</taxon>
        <taxon>Vertebrata</taxon>
        <taxon>Euteleostomi</taxon>
        <taxon>Amphibia</taxon>
        <taxon>Batrachia</taxon>
        <taxon>Anura</taxon>
        <taxon>Neobatrachia</taxon>
        <taxon>Ranoidea</taxon>
        <taxon>Pyxicephalidae</taxon>
        <taxon>Pyxicephalinae</taxon>
        <taxon>Pyxicephalus</taxon>
    </lineage>
</organism>
<protein>
    <submittedName>
        <fullName evidence="1">Uncharacterized protein</fullName>
    </submittedName>
</protein>
<gene>
    <name evidence="1" type="ORF">maker-66O13-exonerate_protein2genome-gene- 0.15</name>
</gene>
<dbReference type="EMBL" id="MH186045">
    <property type="protein sequence ID" value="AWH61126.1"/>
    <property type="molecule type" value="Genomic_DNA"/>
</dbReference>
<evidence type="ECO:0000313" key="1">
    <source>
        <dbReference type="EMBL" id="AWH61126.1"/>
    </source>
</evidence>